<dbReference type="InterPro" id="IPR029063">
    <property type="entry name" value="SAM-dependent_MTases_sf"/>
</dbReference>
<dbReference type="CDD" id="cd02440">
    <property type="entry name" value="AdoMet_MTases"/>
    <property type="match status" value="1"/>
</dbReference>
<gene>
    <name evidence="2" type="ORF">NJQ99_08215</name>
</gene>
<evidence type="ECO:0000313" key="3">
    <source>
        <dbReference type="Proteomes" id="UP001055804"/>
    </source>
</evidence>
<dbReference type="SUPFAM" id="SSF53335">
    <property type="entry name" value="S-adenosyl-L-methionine-dependent methyltransferases"/>
    <property type="match status" value="1"/>
</dbReference>
<dbReference type="Pfam" id="PF13649">
    <property type="entry name" value="Methyltransf_25"/>
    <property type="match status" value="1"/>
</dbReference>
<organism evidence="2 3">
    <name type="scientific">Futiania mangrovi</name>
    <dbReference type="NCBI Taxonomy" id="2959716"/>
    <lineage>
        <taxon>Bacteria</taxon>
        <taxon>Pseudomonadati</taxon>
        <taxon>Pseudomonadota</taxon>
        <taxon>Alphaproteobacteria</taxon>
        <taxon>Futianiales</taxon>
        <taxon>Futianiaceae</taxon>
        <taxon>Futiania</taxon>
    </lineage>
</organism>
<comment type="caution">
    <text evidence="2">The sequence shown here is derived from an EMBL/GenBank/DDBJ whole genome shotgun (WGS) entry which is preliminary data.</text>
</comment>
<dbReference type="GO" id="GO:0032259">
    <property type="term" value="P:methylation"/>
    <property type="evidence" value="ECO:0007669"/>
    <property type="project" value="UniProtKB-KW"/>
</dbReference>
<evidence type="ECO:0000313" key="2">
    <source>
        <dbReference type="EMBL" id="MCP1336386.1"/>
    </source>
</evidence>
<dbReference type="GO" id="GO:0008168">
    <property type="term" value="F:methyltransferase activity"/>
    <property type="evidence" value="ECO:0007669"/>
    <property type="project" value="UniProtKB-KW"/>
</dbReference>
<protein>
    <submittedName>
        <fullName evidence="2">Methyltransferase domain-containing protein</fullName>
    </submittedName>
</protein>
<keyword evidence="3" id="KW-1185">Reference proteome</keyword>
<dbReference type="Gene3D" id="3.40.50.150">
    <property type="entry name" value="Vaccinia Virus protein VP39"/>
    <property type="match status" value="1"/>
</dbReference>
<feature type="domain" description="Methyltransferase" evidence="1">
    <location>
        <begin position="55"/>
        <end position="153"/>
    </location>
</feature>
<dbReference type="Proteomes" id="UP001055804">
    <property type="component" value="Unassembled WGS sequence"/>
</dbReference>
<reference evidence="2" key="1">
    <citation type="submission" date="2022-06" db="EMBL/GenBank/DDBJ databases">
        <title>Isolation and Genomics of Futiania mangrovii gen. nov., sp. nov., a Rare and Metabolically-versatile member in the Class Alphaproteobacteria.</title>
        <authorList>
            <person name="Liu L."/>
            <person name="Huang W.-C."/>
            <person name="Pan J."/>
            <person name="Li J."/>
            <person name="Huang Y."/>
            <person name="Du H."/>
            <person name="Liu Y."/>
            <person name="Li M."/>
        </authorList>
    </citation>
    <scope>NUCLEOTIDE SEQUENCE</scope>
    <source>
        <strain evidence="2">FT118</strain>
    </source>
</reference>
<proteinExistence type="predicted"/>
<dbReference type="AlphaFoldDB" id="A0A9J6PJZ0"/>
<evidence type="ECO:0000259" key="1">
    <source>
        <dbReference type="Pfam" id="PF13649"/>
    </source>
</evidence>
<dbReference type="RefSeq" id="WP_269332347.1">
    <property type="nucleotide sequence ID" value="NZ_JAMZFT010000002.1"/>
</dbReference>
<name>A0A9J6PJZ0_9PROT</name>
<sequence length="199" mass="21672">MREIIRERRRALKRDVQFVGAMIKSPVKTGGVAPSGRRLARAMAAAASADRAGVIVELGPGTGPVTAALLASGIAPERLVLVEFNPEFCRLLRQRFPGVRVIEGDAYGIKKTLEGVVEGPVASVVSSLPLMTRPRQVRRALVEDCAELMGPGGIFVQFTYSRGSPVRDLPDGFDIHGGRRVWLNVWPARVWTYARRADA</sequence>
<dbReference type="InterPro" id="IPR041698">
    <property type="entry name" value="Methyltransf_25"/>
</dbReference>
<keyword evidence="2" id="KW-0808">Transferase</keyword>
<keyword evidence="2" id="KW-0489">Methyltransferase</keyword>
<accession>A0A9J6PJZ0</accession>
<dbReference type="EMBL" id="JAMZFT010000002">
    <property type="protein sequence ID" value="MCP1336386.1"/>
    <property type="molecule type" value="Genomic_DNA"/>
</dbReference>